<evidence type="ECO:0000256" key="2">
    <source>
        <dbReference type="ARBA" id="ARBA00016956"/>
    </source>
</evidence>
<accession>A0A552WQW8</accession>
<evidence type="ECO:0000256" key="6">
    <source>
        <dbReference type="HAMAP-Rule" id="MF_00050"/>
    </source>
</evidence>
<evidence type="ECO:0000256" key="5">
    <source>
        <dbReference type="ARBA" id="ARBA00025453"/>
    </source>
</evidence>
<dbReference type="PANTHER" id="PTHR11741:SF0">
    <property type="entry name" value="ELONGATION FACTOR TS, MITOCHONDRIAL"/>
    <property type="match status" value="1"/>
</dbReference>
<evidence type="ECO:0000313" key="10">
    <source>
        <dbReference type="EMBL" id="TRW45152.1"/>
    </source>
</evidence>
<dbReference type="PROSITE" id="PS01127">
    <property type="entry name" value="EF_TS_2"/>
    <property type="match status" value="1"/>
</dbReference>
<keyword evidence="6" id="KW-0963">Cytoplasm</keyword>
<dbReference type="NCBIfam" id="TIGR00116">
    <property type="entry name" value="tsf"/>
    <property type="match status" value="1"/>
</dbReference>
<evidence type="ECO:0000313" key="11">
    <source>
        <dbReference type="Proteomes" id="UP000318693"/>
    </source>
</evidence>
<dbReference type="FunFam" id="1.10.8.10:FF:000001">
    <property type="entry name" value="Elongation factor Ts"/>
    <property type="match status" value="1"/>
</dbReference>
<dbReference type="PROSITE" id="PS01126">
    <property type="entry name" value="EF_TS_1"/>
    <property type="match status" value="1"/>
</dbReference>
<name>A0A552WQW8_9MICO</name>
<evidence type="ECO:0000259" key="9">
    <source>
        <dbReference type="Pfam" id="PF00889"/>
    </source>
</evidence>
<sequence>MANYTAADIKALREKTGAGMLDVKKALDEADGDQTKALEIIRVKGLKGVAKREGRTVAEGLVAAQVTADGTGETGVMVEVNCETDFVAKNQTFIDFANSVLAAAVASEAADVDSLLAAQLDGETVQAKVEGIAATIGEKIAVRRVARVTADKVALYLHRTAKDLPPSVGVLVATDAAGGEVAHDVAMHIAAFSPQFLTREDVPADVVESERRIAEETSRNEGKPEAALPKIVEGRMNGFFKENVLLDQAFAKDNKKSVGKIVEEAGGNVQGFVRFRVGS</sequence>
<evidence type="ECO:0000256" key="1">
    <source>
        <dbReference type="ARBA" id="ARBA00005532"/>
    </source>
</evidence>
<keyword evidence="3 6" id="KW-0251">Elongation factor</keyword>
<feature type="region of interest" description="Involved in Mg(2+) ion dislocation from EF-Tu" evidence="6">
    <location>
        <begin position="84"/>
        <end position="87"/>
    </location>
</feature>
<feature type="domain" description="Translation elongation factor EFTs/EF1B dimerisation" evidence="9">
    <location>
        <begin position="75"/>
        <end position="278"/>
    </location>
</feature>
<dbReference type="Pfam" id="PF00889">
    <property type="entry name" value="EF_TS"/>
    <property type="match status" value="1"/>
</dbReference>
<dbReference type="GO" id="GO:0005737">
    <property type="term" value="C:cytoplasm"/>
    <property type="evidence" value="ECO:0007669"/>
    <property type="project" value="UniProtKB-SubCell"/>
</dbReference>
<dbReference type="SUPFAM" id="SSF46934">
    <property type="entry name" value="UBA-like"/>
    <property type="match status" value="1"/>
</dbReference>
<dbReference type="SUPFAM" id="SSF54713">
    <property type="entry name" value="Elongation factor Ts (EF-Ts), dimerisation domain"/>
    <property type="match status" value="1"/>
</dbReference>
<comment type="subcellular location">
    <subcellularLocation>
        <location evidence="6 8">Cytoplasm</location>
    </subcellularLocation>
</comment>
<dbReference type="Proteomes" id="UP000318693">
    <property type="component" value="Unassembled WGS sequence"/>
</dbReference>
<evidence type="ECO:0000256" key="4">
    <source>
        <dbReference type="ARBA" id="ARBA00022917"/>
    </source>
</evidence>
<gene>
    <name evidence="6" type="primary">tsf</name>
    <name evidence="10" type="ORF">FJ693_10670</name>
</gene>
<dbReference type="InterPro" id="IPR036402">
    <property type="entry name" value="EF-Ts_dimer_sf"/>
</dbReference>
<dbReference type="EMBL" id="VJXR01000028">
    <property type="protein sequence ID" value="TRW45152.1"/>
    <property type="molecule type" value="Genomic_DNA"/>
</dbReference>
<keyword evidence="4 6" id="KW-0648">Protein biosynthesis</keyword>
<evidence type="ECO:0000256" key="3">
    <source>
        <dbReference type="ARBA" id="ARBA00022768"/>
    </source>
</evidence>
<evidence type="ECO:0000256" key="8">
    <source>
        <dbReference type="RuleBase" id="RU000643"/>
    </source>
</evidence>
<dbReference type="FunFam" id="1.10.286.20:FF:000001">
    <property type="entry name" value="Elongation factor Ts"/>
    <property type="match status" value="1"/>
</dbReference>
<dbReference type="PANTHER" id="PTHR11741">
    <property type="entry name" value="ELONGATION FACTOR TS"/>
    <property type="match status" value="1"/>
</dbReference>
<keyword evidence="11" id="KW-1185">Reference proteome</keyword>
<proteinExistence type="inferred from homology"/>
<comment type="caution">
    <text evidence="10">The sequence shown here is derived from an EMBL/GenBank/DDBJ whole genome shotgun (WGS) entry which is preliminary data.</text>
</comment>
<dbReference type="Gene3D" id="3.30.479.20">
    <property type="entry name" value="Elongation factor Ts, dimerisation domain"/>
    <property type="match status" value="2"/>
</dbReference>
<dbReference type="Gene3D" id="1.10.8.10">
    <property type="entry name" value="DNA helicase RuvA subunit, C-terminal domain"/>
    <property type="match status" value="1"/>
</dbReference>
<dbReference type="InterPro" id="IPR018101">
    <property type="entry name" value="Transl_elong_Ts_CS"/>
</dbReference>
<dbReference type="HAMAP" id="MF_00050">
    <property type="entry name" value="EF_Ts"/>
    <property type="match status" value="1"/>
</dbReference>
<evidence type="ECO:0000256" key="7">
    <source>
        <dbReference type="RuleBase" id="RU000642"/>
    </source>
</evidence>
<reference evidence="10 11" key="1">
    <citation type="submission" date="2019-07" db="EMBL/GenBank/DDBJ databases">
        <title>Georgenia wutianyii sp. nov. and Georgenia *** sp. nov. isolated from plateau pika (Ochotona curzoniae) in the Qinghai-Tibet plateau of China.</title>
        <authorList>
            <person name="Tian Z."/>
        </authorList>
    </citation>
    <scope>NUCLEOTIDE SEQUENCE [LARGE SCALE GENOMIC DNA]</scope>
    <source>
        <strain evidence="10 11">Z446</strain>
    </source>
</reference>
<dbReference type="GO" id="GO:0003746">
    <property type="term" value="F:translation elongation factor activity"/>
    <property type="evidence" value="ECO:0007669"/>
    <property type="project" value="UniProtKB-UniRule"/>
</dbReference>
<comment type="function">
    <text evidence="5 6 7">Associates with the EF-Tu.GDP complex and induces the exchange of GDP to GTP. It remains bound to the aminoacyl-tRNA.EF-Tu.GTP complex up to the GTP hydrolysis stage on the ribosome.</text>
</comment>
<dbReference type="RefSeq" id="WP_143418523.1">
    <property type="nucleotide sequence ID" value="NZ_VJXR01000028.1"/>
</dbReference>
<comment type="similarity">
    <text evidence="1 6 7">Belongs to the EF-Ts family.</text>
</comment>
<dbReference type="AlphaFoldDB" id="A0A552WQW8"/>
<dbReference type="InterPro" id="IPR001816">
    <property type="entry name" value="Transl_elong_EFTs/EF1B"/>
</dbReference>
<dbReference type="InterPro" id="IPR014039">
    <property type="entry name" value="Transl_elong_EFTs/EF1B_dimer"/>
</dbReference>
<organism evidence="10 11">
    <name type="scientific">Georgenia yuyongxinii</name>
    <dbReference type="NCBI Taxonomy" id="2589797"/>
    <lineage>
        <taxon>Bacteria</taxon>
        <taxon>Bacillati</taxon>
        <taxon>Actinomycetota</taxon>
        <taxon>Actinomycetes</taxon>
        <taxon>Micrococcales</taxon>
        <taxon>Bogoriellaceae</taxon>
        <taxon>Georgenia</taxon>
    </lineage>
</organism>
<dbReference type="Gene3D" id="1.10.286.20">
    <property type="match status" value="1"/>
</dbReference>
<dbReference type="InterPro" id="IPR009060">
    <property type="entry name" value="UBA-like_sf"/>
</dbReference>
<dbReference type="CDD" id="cd14275">
    <property type="entry name" value="UBA_EF-Ts"/>
    <property type="match status" value="1"/>
</dbReference>
<protein>
    <recommendedName>
        <fullName evidence="2 6">Elongation factor Ts</fullName>
        <shortName evidence="6">EF-Ts</shortName>
    </recommendedName>
</protein>